<feature type="compositionally biased region" description="Basic and acidic residues" evidence="1">
    <location>
        <begin position="57"/>
        <end position="70"/>
    </location>
</feature>
<dbReference type="EMBL" id="CP012559">
    <property type="protein sequence ID" value="ALB29834.1"/>
    <property type="molecule type" value="Genomic_DNA"/>
</dbReference>
<dbReference type="OrthoDB" id="2280616at2"/>
<dbReference type="PROSITE" id="PS51257">
    <property type="entry name" value="PROKAR_LIPOPROTEIN"/>
    <property type="match status" value="1"/>
</dbReference>
<dbReference type="Proteomes" id="UP000061546">
    <property type="component" value="Chromosome"/>
</dbReference>
<feature type="signal peptide" evidence="2">
    <location>
        <begin position="1"/>
        <end position="20"/>
    </location>
</feature>
<evidence type="ECO:0000313" key="3">
    <source>
        <dbReference type="EMBL" id="ALB29834.1"/>
    </source>
</evidence>
<dbReference type="STRING" id="1074467.JP39_10980"/>
<dbReference type="RefSeq" id="WP_041500167.1">
    <property type="nucleotide sequence ID" value="NZ_BJDV01000003.1"/>
</dbReference>
<accession>A0A0K2LEV8</accession>
<feature type="region of interest" description="Disordered" evidence="1">
    <location>
        <begin position="31"/>
        <end position="70"/>
    </location>
</feature>
<dbReference type="KEGG" id="lhi:JP39_10980"/>
<evidence type="ECO:0000256" key="2">
    <source>
        <dbReference type="SAM" id="SignalP"/>
    </source>
</evidence>
<protein>
    <recommendedName>
        <fullName evidence="5">Lipoprotein</fullName>
    </recommendedName>
</protein>
<organism evidence="3 4">
    <name type="scientific">Companilactobacillus heilongjiangensis</name>
    <dbReference type="NCBI Taxonomy" id="1074467"/>
    <lineage>
        <taxon>Bacteria</taxon>
        <taxon>Bacillati</taxon>
        <taxon>Bacillota</taxon>
        <taxon>Bacilli</taxon>
        <taxon>Lactobacillales</taxon>
        <taxon>Lactobacillaceae</taxon>
        <taxon>Companilactobacillus</taxon>
    </lineage>
</organism>
<evidence type="ECO:0000313" key="4">
    <source>
        <dbReference type="Proteomes" id="UP000061546"/>
    </source>
</evidence>
<feature type="chain" id="PRO_5039252282" description="Lipoprotein" evidence="2">
    <location>
        <begin position="21"/>
        <end position="343"/>
    </location>
</feature>
<keyword evidence="4" id="KW-1185">Reference proteome</keyword>
<dbReference type="AlphaFoldDB" id="A0A0K2LEV8"/>
<evidence type="ECO:0008006" key="5">
    <source>
        <dbReference type="Google" id="ProtNLM"/>
    </source>
</evidence>
<feature type="compositionally biased region" description="Basic and acidic residues" evidence="1">
    <location>
        <begin position="33"/>
        <end position="48"/>
    </location>
</feature>
<keyword evidence="2" id="KW-0732">Signal</keyword>
<gene>
    <name evidence="3" type="ORF">JP39_10980</name>
</gene>
<proteinExistence type="predicted"/>
<evidence type="ECO:0000256" key="1">
    <source>
        <dbReference type="SAM" id="MobiDB-lite"/>
    </source>
</evidence>
<name>A0A0K2LEV8_9LACO</name>
<sequence>MNKKSITALAVLLISGGVFMTGCSVGNVTVSDNSRKAETPKENKADKTRAKKRAAKQKVEKAKQKQRARGKEYKYALPKGPSWMYIYDNGKKTSVNIDPNEIHIAKLHEFDKVKFGGSLPVVGELMTEEYSVGTSSGQSTMDESESYDKKLGFRKTNTKNEMNMSFYNLKNADDKEISQMAFNDLPKYLDAASTNDSSKLPNQSKLLISSLDGTNYRGDSAASFQVMNQYYDKKSSKHSSGGFFDGDHATYVQIGSRPTMELKNATLLFVQTYAKVKKTDTDQHAFRTDDDADYGSSSTQMEEYQMAYQLTDDNKWQLVSVVGEGESPYSMDTSKSNWIVQKN</sequence>
<reference evidence="3 4" key="1">
    <citation type="submission" date="2015-08" db="EMBL/GenBank/DDBJ databases">
        <title>Genomic sequence of Lactobacillus heilongjiangensis DSM 28069, isolated from Chinese traditional pickle.</title>
        <authorList>
            <person name="Jiang X."/>
            <person name="Zheng B."/>
            <person name="Cheng H."/>
        </authorList>
    </citation>
    <scope>NUCLEOTIDE SEQUENCE [LARGE SCALE GENOMIC DNA]</scope>
    <source>
        <strain evidence="3 4">DSM 28069</strain>
    </source>
</reference>